<organism evidence="2 3">
    <name type="scientific">Marixanthomonas spongiae</name>
    <dbReference type="NCBI Taxonomy" id="2174845"/>
    <lineage>
        <taxon>Bacteria</taxon>
        <taxon>Pseudomonadati</taxon>
        <taxon>Bacteroidota</taxon>
        <taxon>Flavobacteriia</taxon>
        <taxon>Flavobacteriales</taxon>
        <taxon>Flavobacteriaceae</taxon>
        <taxon>Marixanthomonas</taxon>
    </lineage>
</organism>
<name>A0A2U0I7I0_9FLAO</name>
<feature type="chain" id="PRO_5015693016" description="DUF3575 domain-containing protein" evidence="1">
    <location>
        <begin position="25"/>
        <end position="183"/>
    </location>
</feature>
<feature type="signal peptide" evidence="1">
    <location>
        <begin position="1"/>
        <end position="24"/>
    </location>
</feature>
<gene>
    <name evidence="2" type="ORF">DDV96_00590</name>
</gene>
<dbReference type="Proteomes" id="UP000245962">
    <property type="component" value="Unassembled WGS sequence"/>
</dbReference>
<sequence length="183" mass="20415">MKSINLKIGLFTAFFFTVVFTGIAQEETNETPPEKNEIKLNIGYVIAGLPEVTYERYLTDETAIGVSVAFSIEENIDYNFIAVPYFRFYFGKKNNAGFFVEGNAGLFSEEYIHYGDFHPDYGYNNASIESKFGLGLGMAVGGKFITKKGWIAELVGGLGRNFSNTEVLSEVYPRLGISIGKRF</sequence>
<dbReference type="OrthoDB" id="768080at2"/>
<keyword evidence="1" id="KW-0732">Signal</keyword>
<dbReference type="RefSeq" id="WP_116692803.1">
    <property type="nucleotide sequence ID" value="NZ_QEHR01000001.1"/>
</dbReference>
<protein>
    <recommendedName>
        <fullName evidence="4">DUF3575 domain-containing protein</fullName>
    </recommendedName>
</protein>
<evidence type="ECO:0008006" key="4">
    <source>
        <dbReference type="Google" id="ProtNLM"/>
    </source>
</evidence>
<comment type="caution">
    <text evidence="2">The sequence shown here is derived from an EMBL/GenBank/DDBJ whole genome shotgun (WGS) entry which is preliminary data.</text>
</comment>
<dbReference type="AlphaFoldDB" id="A0A2U0I7I0"/>
<reference evidence="2 3" key="1">
    <citation type="submission" date="2018-04" db="EMBL/GenBank/DDBJ databases">
        <title>Marixanthomonas spongiae HN-E44 sp. nov., isolated from a marine sponge.</title>
        <authorList>
            <person name="Luo L."/>
            <person name="Zhuang L."/>
        </authorList>
    </citation>
    <scope>NUCLEOTIDE SEQUENCE [LARGE SCALE GENOMIC DNA]</scope>
    <source>
        <strain evidence="2 3">HN-E44</strain>
    </source>
</reference>
<keyword evidence="3" id="KW-1185">Reference proteome</keyword>
<dbReference type="EMBL" id="QEHR01000001">
    <property type="protein sequence ID" value="PVW17059.1"/>
    <property type="molecule type" value="Genomic_DNA"/>
</dbReference>
<evidence type="ECO:0000313" key="2">
    <source>
        <dbReference type="EMBL" id="PVW17059.1"/>
    </source>
</evidence>
<evidence type="ECO:0000256" key="1">
    <source>
        <dbReference type="SAM" id="SignalP"/>
    </source>
</evidence>
<accession>A0A2U0I7I0</accession>
<proteinExistence type="predicted"/>
<evidence type="ECO:0000313" key="3">
    <source>
        <dbReference type="Proteomes" id="UP000245962"/>
    </source>
</evidence>